<name>A0A0V1ML05_9BILA</name>
<keyword evidence="2" id="KW-1185">Reference proteome</keyword>
<evidence type="ECO:0000313" key="2">
    <source>
        <dbReference type="Proteomes" id="UP000054843"/>
    </source>
</evidence>
<dbReference type="AlphaFoldDB" id="A0A0V1ML05"/>
<comment type="caution">
    <text evidence="1">The sequence shown here is derived from an EMBL/GenBank/DDBJ whole genome shotgun (WGS) entry which is preliminary data.</text>
</comment>
<organism evidence="1 2">
    <name type="scientific">Trichinella papuae</name>
    <dbReference type="NCBI Taxonomy" id="268474"/>
    <lineage>
        <taxon>Eukaryota</taxon>
        <taxon>Metazoa</taxon>
        <taxon>Ecdysozoa</taxon>
        <taxon>Nematoda</taxon>
        <taxon>Enoplea</taxon>
        <taxon>Dorylaimia</taxon>
        <taxon>Trichinellida</taxon>
        <taxon>Trichinellidae</taxon>
        <taxon>Trichinella</taxon>
    </lineage>
</organism>
<dbReference type="Proteomes" id="UP000054843">
    <property type="component" value="Unassembled WGS sequence"/>
</dbReference>
<evidence type="ECO:0000313" key="1">
    <source>
        <dbReference type="EMBL" id="KRZ72284.1"/>
    </source>
</evidence>
<protein>
    <submittedName>
        <fullName evidence="1">Uncharacterized protein</fullName>
    </submittedName>
</protein>
<reference evidence="1 2" key="1">
    <citation type="submission" date="2015-01" db="EMBL/GenBank/DDBJ databases">
        <title>Evolution of Trichinella species and genotypes.</title>
        <authorList>
            <person name="Korhonen P.K."/>
            <person name="Edoardo P."/>
            <person name="Giuseppe L.R."/>
            <person name="Gasser R.B."/>
        </authorList>
    </citation>
    <scope>NUCLEOTIDE SEQUENCE [LARGE SCALE GENOMIC DNA]</scope>
    <source>
        <strain evidence="1">ISS1980</strain>
    </source>
</reference>
<gene>
    <name evidence="1" type="ORF">T10_7337</name>
</gene>
<dbReference type="EMBL" id="JYDO01000081">
    <property type="protein sequence ID" value="KRZ72284.1"/>
    <property type="molecule type" value="Genomic_DNA"/>
</dbReference>
<proteinExistence type="predicted"/>
<sequence>MLSSLRYLKRDPGGPRNQISALSRFYRFSLPIDSNMGLFIPANKQQLAIKTATPASRSQ</sequence>
<accession>A0A0V1ML05</accession>